<reference evidence="1" key="1">
    <citation type="journal article" date="2020" name="mSystems">
        <title>Genome- and Community-Level Interaction Insights into Carbon Utilization and Element Cycling Functions of Hydrothermarchaeota in Hydrothermal Sediment.</title>
        <authorList>
            <person name="Zhou Z."/>
            <person name="Liu Y."/>
            <person name="Xu W."/>
            <person name="Pan J."/>
            <person name="Luo Z.H."/>
            <person name="Li M."/>
        </authorList>
    </citation>
    <scope>NUCLEOTIDE SEQUENCE [LARGE SCALE GENOMIC DNA]</scope>
    <source>
        <strain evidence="1">HyVt-369</strain>
    </source>
</reference>
<comment type="caution">
    <text evidence="1">The sequence shown here is derived from an EMBL/GenBank/DDBJ whole genome shotgun (WGS) entry which is preliminary data.</text>
</comment>
<evidence type="ECO:0000313" key="1">
    <source>
        <dbReference type="EMBL" id="HEB13477.1"/>
    </source>
</evidence>
<name>A0A7C1SMU7_UNCC3</name>
<evidence type="ECO:0008006" key="2">
    <source>
        <dbReference type="Google" id="ProtNLM"/>
    </source>
</evidence>
<protein>
    <recommendedName>
        <fullName evidence="2">Four helix bundle protein</fullName>
    </recommendedName>
</protein>
<dbReference type="Proteomes" id="UP000885695">
    <property type="component" value="Unassembled WGS sequence"/>
</dbReference>
<sequence>MNAPEGEYTEIVRKVKKALVVILGEAAFLQKTETLTEHGENHLEEIKKQVSRIDELLKKIK</sequence>
<organism evidence="1">
    <name type="scientific">candidate division CPR3 bacterium</name>
    <dbReference type="NCBI Taxonomy" id="2268181"/>
    <lineage>
        <taxon>Bacteria</taxon>
        <taxon>Bacteria division CPR3</taxon>
    </lineage>
</organism>
<proteinExistence type="predicted"/>
<gene>
    <name evidence="1" type="ORF">ENI13_00680</name>
</gene>
<dbReference type="EMBL" id="DRHL01000033">
    <property type="protein sequence ID" value="HEB13477.1"/>
    <property type="molecule type" value="Genomic_DNA"/>
</dbReference>
<accession>A0A7C1SMU7</accession>
<dbReference type="AlphaFoldDB" id="A0A7C1SMU7"/>